<sequence>SQAETFVAIIARRQKYLEYQDIRPESQNMKKDENNLISLEKPRKLSELNNDDYNIDEQIIVHDSEDFLSLLSLYYVVVDNLYGSTNHQNEYKDRYLYQRAKKTYAHRYQRPYVVNNPLPTTPKTSPTPAQTPPPQR</sequence>
<evidence type="ECO:0000313" key="1">
    <source>
        <dbReference type="EMBL" id="CAG8671718.1"/>
    </source>
</evidence>
<protein>
    <submittedName>
        <fullName evidence="1">10255_t:CDS:1</fullName>
    </submittedName>
</protein>
<feature type="non-terminal residue" evidence="1">
    <location>
        <position position="1"/>
    </location>
</feature>
<organism evidence="1 2">
    <name type="scientific">Dentiscutata heterogama</name>
    <dbReference type="NCBI Taxonomy" id="1316150"/>
    <lineage>
        <taxon>Eukaryota</taxon>
        <taxon>Fungi</taxon>
        <taxon>Fungi incertae sedis</taxon>
        <taxon>Mucoromycota</taxon>
        <taxon>Glomeromycotina</taxon>
        <taxon>Glomeromycetes</taxon>
        <taxon>Diversisporales</taxon>
        <taxon>Gigasporaceae</taxon>
        <taxon>Dentiscutata</taxon>
    </lineage>
</organism>
<comment type="caution">
    <text evidence="1">The sequence shown here is derived from an EMBL/GenBank/DDBJ whole genome shotgun (WGS) entry which is preliminary data.</text>
</comment>
<accession>A0ACA9NRP7</accession>
<dbReference type="EMBL" id="CAJVPU010019445">
    <property type="protein sequence ID" value="CAG8671718.1"/>
    <property type="molecule type" value="Genomic_DNA"/>
</dbReference>
<evidence type="ECO:0000313" key="2">
    <source>
        <dbReference type="Proteomes" id="UP000789702"/>
    </source>
</evidence>
<keyword evidence="2" id="KW-1185">Reference proteome</keyword>
<reference evidence="1" key="1">
    <citation type="submission" date="2021-06" db="EMBL/GenBank/DDBJ databases">
        <authorList>
            <person name="Kallberg Y."/>
            <person name="Tangrot J."/>
            <person name="Rosling A."/>
        </authorList>
    </citation>
    <scope>NUCLEOTIDE SEQUENCE</scope>
    <source>
        <strain evidence="1">IL203A</strain>
    </source>
</reference>
<proteinExistence type="predicted"/>
<gene>
    <name evidence="1" type="ORF">DHETER_LOCUS10214</name>
</gene>
<name>A0ACA9NRP7_9GLOM</name>
<dbReference type="Proteomes" id="UP000789702">
    <property type="component" value="Unassembled WGS sequence"/>
</dbReference>